<evidence type="ECO:0000313" key="2">
    <source>
        <dbReference type="EMBL" id="SNC73703.1"/>
    </source>
</evidence>
<protein>
    <submittedName>
        <fullName evidence="2">Uncharacterized membrane protein ArfB</fullName>
    </submittedName>
</protein>
<gene>
    <name evidence="2" type="ORF">SAMN05445756_2101</name>
</gene>
<evidence type="ECO:0000313" key="3">
    <source>
        <dbReference type="Proteomes" id="UP000198122"/>
    </source>
</evidence>
<dbReference type="AlphaFoldDB" id="A0A212U622"/>
<feature type="transmembrane region" description="Helical" evidence="1">
    <location>
        <begin position="6"/>
        <end position="26"/>
    </location>
</feature>
<name>A0A212U622_9MICO</name>
<proteinExistence type="predicted"/>
<evidence type="ECO:0000256" key="1">
    <source>
        <dbReference type="SAM" id="Phobius"/>
    </source>
</evidence>
<organism evidence="2 3">
    <name type="scientific">Kytococcus aerolatus</name>
    <dbReference type="NCBI Taxonomy" id="592308"/>
    <lineage>
        <taxon>Bacteria</taxon>
        <taxon>Bacillati</taxon>
        <taxon>Actinomycetota</taxon>
        <taxon>Actinomycetes</taxon>
        <taxon>Micrococcales</taxon>
        <taxon>Kytococcaceae</taxon>
        <taxon>Kytococcus</taxon>
    </lineage>
</organism>
<keyword evidence="1" id="KW-1133">Transmembrane helix</keyword>
<dbReference type="EMBL" id="FYEZ01000003">
    <property type="protein sequence ID" value="SNC73703.1"/>
    <property type="molecule type" value="Genomic_DNA"/>
</dbReference>
<reference evidence="2 3" key="1">
    <citation type="submission" date="2017-06" db="EMBL/GenBank/DDBJ databases">
        <authorList>
            <person name="Kim H.J."/>
            <person name="Triplett B.A."/>
        </authorList>
    </citation>
    <scope>NUCLEOTIDE SEQUENCE [LARGE SCALE GENOMIC DNA]</scope>
    <source>
        <strain evidence="2 3">DSM 22179</strain>
    </source>
</reference>
<keyword evidence="1" id="KW-0472">Membrane</keyword>
<dbReference type="Proteomes" id="UP000198122">
    <property type="component" value="Unassembled WGS sequence"/>
</dbReference>
<sequence>MAEFLMQWLWLLVAFVLGALVMYVIIGMAVPAESEEDAFSDLPGAREIGDDA</sequence>
<keyword evidence="3" id="KW-1185">Reference proteome</keyword>
<keyword evidence="1" id="KW-0812">Transmembrane</keyword>
<accession>A0A212U622</accession>
<dbReference type="RefSeq" id="WP_088819080.1">
    <property type="nucleotide sequence ID" value="NZ_FYEZ01000003.1"/>
</dbReference>